<protein>
    <recommendedName>
        <fullName evidence="7">Radical SAM core domain-containing protein</fullName>
    </recommendedName>
</protein>
<dbReference type="Proteomes" id="UP000244066">
    <property type="component" value="Unassembled WGS sequence"/>
</dbReference>
<dbReference type="SFLD" id="SFLDG01387">
    <property type="entry name" value="BtrN-like_SPASM_domain_contain"/>
    <property type="match status" value="1"/>
</dbReference>
<name>A0A2R7Y6M1_9ARCH</name>
<evidence type="ECO:0000256" key="3">
    <source>
        <dbReference type="ARBA" id="ARBA00022691"/>
    </source>
</evidence>
<dbReference type="GO" id="GO:0046872">
    <property type="term" value="F:metal ion binding"/>
    <property type="evidence" value="ECO:0007669"/>
    <property type="project" value="UniProtKB-KW"/>
</dbReference>
<dbReference type="SFLD" id="SFLDG01386">
    <property type="entry name" value="main_SPASM_domain-containing"/>
    <property type="match status" value="1"/>
</dbReference>
<dbReference type="Pfam" id="PF13186">
    <property type="entry name" value="SPASM"/>
    <property type="match status" value="1"/>
</dbReference>
<dbReference type="InterPro" id="IPR013785">
    <property type="entry name" value="Aldolase_TIM"/>
</dbReference>
<dbReference type="SUPFAM" id="SSF102114">
    <property type="entry name" value="Radical SAM enzymes"/>
    <property type="match status" value="1"/>
</dbReference>
<dbReference type="InterPro" id="IPR007197">
    <property type="entry name" value="rSAM"/>
</dbReference>
<dbReference type="InterPro" id="IPR006638">
    <property type="entry name" value="Elp3/MiaA/NifB-like_rSAM"/>
</dbReference>
<feature type="domain" description="Radical SAM core" evidence="7">
    <location>
        <begin position="115"/>
        <end position="325"/>
    </location>
</feature>
<dbReference type="SMART" id="SM00729">
    <property type="entry name" value="Elp3"/>
    <property type="match status" value="1"/>
</dbReference>
<keyword evidence="6" id="KW-0411">Iron-sulfur</keyword>
<evidence type="ECO:0000313" key="8">
    <source>
        <dbReference type="EMBL" id="PUA33037.1"/>
    </source>
</evidence>
<dbReference type="InterPro" id="IPR050377">
    <property type="entry name" value="Radical_SAM_PqqE_MftC-like"/>
</dbReference>
<evidence type="ECO:0000256" key="5">
    <source>
        <dbReference type="ARBA" id="ARBA00023004"/>
    </source>
</evidence>
<sequence>MSSIPISLGFGVMRAILSSQQPRALMKKSLERCNRCGKRPIDIFFDECLGIKHKKCIVCTSIVSALKFFTFVTLRALNSSQDSLVKALSVPYWRKGLTSTIKGLAWFGVTKPFVTGSPLFVVWNFTNRCNLRCKHCYQNASASLPTELTTGEALRVVKELSDADVSSIAFSGGEPLARQDFFEVANSARDSGMYVTVASNGTLITRDVAKRLAKTIHYAEISLDGVNPKTHDEFRGIPGSWDRAVSAIKYLTEEGVTVGVATTVTRNNISEIQRMVDFLEELGVDYFICFNFIPTGRATGIVNDDPSPPEREEFLRYLYKRMVLNMLYNKKLKIYTTAPQFARVGLEMREEVVKEVCALNPTAPCIKPIIPTTHYANIPGITPEVAEFIGGCGAGRVYAAISPEGDVQPCVFMPIKLGNLRHKKFEEIWLNSSILNDLRDRNKLKDGCGICPYKFVCGGCRARAYGYFGDYLMPDPGCIRRVYEKPVFTLQPQILTSSRR</sequence>
<evidence type="ECO:0000256" key="2">
    <source>
        <dbReference type="ARBA" id="ARBA00022485"/>
    </source>
</evidence>
<dbReference type="Gene3D" id="3.20.20.70">
    <property type="entry name" value="Aldolase class I"/>
    <property type="match status" value="1"/>
</dbReference>
<dbReference type="GO" id="GO:0006783">
    <property type="term" value="P:heme biosynthetic process"/>
    <property type="evidence" value="ECO:0007669"/>
    <property type="project" value="TreeGrafter"/>
</dbReference>
<keyword evidence="3" id="KW-0949">S-adenosyl-L-methionine</keyword>
<evidence type="ECO:0000256" key="4">
    <source>
        <dbReference type="ARBA" id="ARBA00022723"/>
    </source>
</evidence>
<dbReference type="InterPro" id="IPR023885">
    <property type="entry name" value="4Fe4S-binding_SPASM_dom"/>
</dbReference>
<dbReference type="SFLD" id="SFLDS00029">
    <property type="entry name" value="Radical_SAM"/>
    <property type="match status" value="2"/>
</dbReference>
<keyword evidence="5" id="KW-0408">Iron</keyword>
<dbReference type="GO" id="GO:0003824">
    <property type="term" value="F:catalytic activity"/>
    <property type="evidence" value="ECO:0007669"/>
    <property type="project" value="InterPro"/>
</dbReference>
<dbReference type="AlphaFoldDB" id="A0A2R7Y6M1"/>
<evidence type="ECO:0000256" key="6">
    <source>
        <dbReference type="ARBA" id="ARBA00023014"/>
    </source>
</evidence>
<dbReference type="CDD" id="cd01335">
    <property type="entry name" value="Radical_SAM"/>
    <property type="match status" value="1"/>
</dbReference>
<dbReference type="PROSITE" id="PS51918">
    <property type="entry name" value="RADICAL_SAM"/>
    <property type="match status" value="1"/>
</dbReference>
<dbReference type="GO" id="GO:0051536">
    <property type="term" value="F:iron-sulfur cluster binding"/>
    <property type="evidence" value="ECO:0007669"/>
    <property type="project" value="UniProtKB-KW"/>
</dbReference>
<dbReference type="CDD" id="cd21123">
    <property type="entry name" value="SPASM_MftC-like"/>
    <property type="match status" value="1"/>
</dbReference>
<gene>
    <name evidence="8" type="ORF">B9J98_02920</name>
</gene>
<proteinExistence type="predicted"/>
<evidence type="ECO:0000259" key="7">
    <source>
        <dbReference type="PROSITE" id="PS51918"/>
    </source>
</evidence>
<dbReference type="PANTHER" id="PTHR11228:SF7">
    <property type="entry name" value="PQQA PEPTIDE CYCLASE"/>
    <property type="match status" value="1"/>
</dbReference>
<reference evidence="8 9" key="1">
    <citation type="submission" date="2017-04" db="EMBL/GenBank/DDBJ databases">
        <title>Draft Aigarchaeota genome from a New Zealand hot spring.</title>
        <authorList>
            <person name="Reysenbach A.-L."/>
            <person name="Donaho J.A."/>
            <person name="Gerhart J."/>
            <person name="Kelley J.F."/>
            <person name="Kouba K."/>
            <person name="Podar M."/>
            <person name="Stott M."/>
        </authorList>
    </citation>
    <scope>NUCLEOTIDE SEQUENCE [LARGE SCALE GENOMIC DNA]</scope>
    <source>
        <strain evidence="8">NZ13_MG1</strain>
    </source>
</reference>
<keyword evidence="4" id="KW-0479">Metal-binding</keyword>
<dbReference type="NCBIfam" id="TIGR04085">
    <property type="entry name" value="rSAM_more_4Fe4S"/>
    <property type="match status" value="1"/>
</dbReference>
<organism evidence="8 9">
    <name type="scientific">Candidatus Terraquivivens tikiterensis</name>
    <dbReference type="NCBI Taxonomy" id="1980982"/>
    <lineage>
        <taxon>Archaea</taxon>
        <taxon>Nitrososphaerota</taxon>
        <taxon>Candidatus Wolframiiraptoraceae</taxon>
        <taxon>Candidatus Terraquivivens</taxon>
    </lineage>
</organism>
<comment type="caution">
    <text evidence="8">The sequence shown here is derived from an EMBL/GenBank/DDBJ whole genome shotgun (WGS) entry which is preliminary data.</text>
</comment>
<evidence type="ECO:0000256" key="1">
    <source>
        <dbReference type="ARBA" id="ARBA00001966"/>
    </source>
</evidence>
<dbReference type="InterPro" id="IPR058240">
    <property type="entry name" value="rSAM_sf"/>
</dbReference>
<evidence type="ECO:0000313" key="9">
    <source>
        <dbReference type="Proteomes" id="UP000244066"/>
    </source>
</evidence>
<dbReference type="PANTHER" id="PTHR11228">
    <property type="entry name" value="RADICAL SAM DOMAIN PROTEIN"/>
    <property type="match status" value="1"/>
</dbReference>
<dbReference type="Pfam" id="PF04055">
    <property type="entry name" value="Radical_SAM"/>
    <property type="match status" value="1"/>
</dbReference>
<comment type="cofactor">
    <cofactor evidence="1">
        <name>[4Fe-4S] cluster</name>
        <dbReference type="ChEBI" id="CHEBI:49883"/>
    </cofactor>
</comment>
<accession>A0A2R7Y6M1</accession>
<dbReference type="InterPro" id="IPR034391">
    <property type="entry name" value="AdoMet-like_SPASM_containing"/>
</dbReference>
<dbReference type="SFLD" id="SFLDG01067">
    <property type="entry name" value="SPASM/twitch_domain_containing"/>
    <property type="match status" value="2"/>
</dbReference>
<dbReference type="EMBL" id="NDWU01000005">
    <property type="protein sequence ID" value="PUA33037.1"/>
    <property type="molecule type" value="Genomic_DNA"/>
</dbReference>
<keyword evidence="2" id="KW-0004">4Fe-4S</keyword>